<accession>A0A4R6MDU9</accession>
<organism evidence="1 2">
    <name type="scientific">Marinomonas balearica</name>
    <dbReference type="NCBI Taxonomy" id="491947"/>
    <lineage>
        <taxon>Bacteria</taxon>
        <taxon>Pseudomonadati</taxon>
        <taxon>Pseudomonadota</taxon>
        <taxon>Gammaproteobacteria</taxon>
        <taxon>Oceanospirillales</taxon>
        <taxon>Oceanospirillaceae</taxon>
        <taxon>Marinomonas</taxon>
    </lineage>
</organism>
<dbReference type="RefSeq" id="WP_166637637.1">
    <property type="nucleotide sequence ID" value="NZ_SNXC01000009.1"/>
</dbReference>
<comment type="caution">
    <text evidence="1">The sequence shown here is derived from an EMBL/GenBank/DDBJ whole genome shotgun (WGS) entry which is preliminary data.</text>
</comment>
<dbReference type="AlphaFoldDB" id="A0A4R6MDU9"/>
<evidence type="ECO:0000313" key="2">
    <source>
        <dbReference type="Proteomes" id="UP000294656"/>
    </source>
</evidence>
<proteinExistence type="predicted"/>
<reference evidence="1 2" key="1">
    <citation type="submission" date="2019-03" db="EMBL/GenBank/DDBJ databases">
        <title>Genomic Encyclopedia of Type Strains, Phase III (KMG-III): the genomes of soil and plant-associated and newly described type strains.</title>
        <authorList>
            <person name="Whitman W."/>
        </authorList>
    </citation>
    <scope>NUCLEOTIDE SEQUENCE [LARGE SCALE GENOMIC DNA]</scope>
    <source>
        <strain evidence="1 2">CECT 7378</strain>
    </source>
</reference>
<sequence>MVLGSVKPREQAGRNTYDRFRAQTRSAAIAALAILEGDVDRVYCDLHDDFVVRYKLSNGYKYCFFQVKTKEKSNYNWTINDLFGISTKKTKKTKDPISVIKSIKDSYAGKMFLHTVNFPNSCSEIVFQTNITVDEKSEEFINNIISGNFSEKNENTLLDSFNEVVGSAYDDLSPKDIKKCLSKLKIQQDVQYIKSKDHRFSSYAIEHIYKYSEIDLSRAEREIIVLKLLDLVSKKSSGVISNYNESTIETESAISINDLLNVLSISKAAYELLKVNGDEAAIKSVSIIQRALNSTNADSDQIMFCAKCKVSWDAWWLRNRNNLPEYKLMSIRDKVNKTLKSVVSFNEVDFDEMIKNLESLKDELESNVLLFDLSMEELIGAFFSELSKVIK</sequence>
<evidence type="ECO:0000313" key="1">
    <source>
        <dbReference type="EMBL" id="TDO99917.1"/>
    </source>
</evidence>
<keyword evidence="2" id="KW-1185">Reference proteome</keyword>
<gene>
    <name evidence="1" type="ORF">DFP79_0927</name>
</gene>
<dbReference type="Proteomes" id="UP000294656">
    <property type="component" value="Unassembled WGS sequence"/>
</dbReference>
<name>A0A4R6MDU9_9GAMM</name>
<protein>
    <submittedName>
        <fullName evidence="1">Uncharacterized protein DUF4297</fullName>
    </submittedName>
</protein>
<dbReference type="EMBL" id="SNXC01000009">
    <property type="protein sequence ID" value="TDO99917.1"/>
    <property type="molecule type" value="Genomic_DNA"/>
</dbReference>